<comment type="caution">
    <text evidence="9">The sequence shown here is derived from an EMBL/GenBank/DDBJ whole genome shotgun (WGS) entry which is preliminary data.</text>
</comment>
<feature type="active site" description="Proton donor" evidence="3">
    <location>
        <position position="395"/>
    </location>
</feature>
<feature type="domain" description="Glycoside hydrolase family 57 N-terminal" evidence="7">
    <location>
        <begin position="17"/>
        <end position="445"/>
    </location>
</feature>
<dbReference type="Pfam" id="PF03065">
    <property type="entry name" value="Glyco_hydro_57"/>
    <property type="match status" value="1"/>
</dbReference>
<evidence type="ECO:0000256" key="3">
    <source>
        <dbReference type="PIRSR" id="PIRSR640042-1"/>
    </source>
</evidence>
<keyword evidence="2 5" id="KW-0119">Carbohydrate metabolism</keyword>
<dbReference type="SUPFAM" id="SSF88688">
    <property type="entry name" value="Families 57/38 glycoside transferase middle domain"/>
    <property type="match status" value="1"/>
</dbReference>
<gene>
    <name evidence="9" type="ORF">BDD14_2044</name>
</gene>
<dbReference type="Proteomes" id="UP000292958">
    <property type="component" value="Unassembled WGS sequence"/>
</dbReference>
<dbReference type="Pfam" id="PF09210">
    <property type="entry name" value="BE_C"/>
    <property type="match status" value="1"/>
</dbReference>
<name>A0A4Q7YUD7_9BACT</name>
<accession>A0A4Q7YUD7</accession>
<dbReference type="SUPFAM" id="SSF88713">
    <property type="entry name" value="Glycoside hydrolase/deacetylase"/>
    <property type="match status" value="1"/>
</dbReference>
<dbReference type="PANTHER" id="PTHR41695:SF1">
    <property type="entry name" value="1,4-ALPHA-GLUCAN BRANCHING ENZYME TK1436"/>
    <property type="match status" value="1"/>
</dbReference>
<evidence type="ECO:0000256" key="1">
    <source>
        <dbReference type="ARBA" id="ARBA00006821"/>
    </source>
</evidence>
<feature type="compositionally biased region" description="Basic and acidic residues" evidence="6">
    <location>
        <begin position="603"/>
        <end position="612"/>
    </location>
</feature>
<evidence type="ECO:0000256" key="6">
    <source>
        <dbReference type="SAM" id="MobiDB-lite"/>
    </source>
</evidence>
<feature type="region of interest" description="Disordered" evidence="6">
    <location>
        <begin position="575"/>
        <end position="612"/>
    </location>
</feature>
<proteinExistence type="inferred from homology"/>
<sequence>MTQVLKQSSKRTQGYLTFTLHAHLPYVVNHGTWPHGMEWLHEAAAETYLPLLRVLSNLERDGIRFQCNLNLSPILLEQLCHPVFIAEFPKYLTRKIVAAREDEAFFIQSGDGHLAEMARFWYRFFQQALDDFHDLKGNIIARFRHFNDIGLIEVITCGATHGYLPLLGTDESVRAQIRTAVNTHTRHMGRHPRGIWAPECGYRPAGFWNYPVGFADGSPAPAGFDRIGVEQALSESDIEFFFVDTHLVERGQRVPSPYELLNGAVPTDEQMIAMTHSSHRSLYQPYYVDGPYDKRYATTIFPRDPRTGIQVWSGDSGYPGDGVYLDFHKKRWPGGHRYWRVTGPRVDLGDKQPYYPKEASERVKSHASHFVHLVYEALKSGFNDPIPPILCAPFDAELFGHWWFEGGMWLEAIARTLHDYDTGIEMTSCSEYLDRYPRAGFIALPGGSWGAGGGNEVWLNPETTWTYTHIYPAEMFTREIASSDLWRSSELGARIARQLCRELLLLESSDWQFLVTTGAARDYAEARFTSHNDQFNEVKSFWKTFEDSGELALAQETRLEEIERRDSVFPDIDPGLWAAGAKEENHQRPPETTRPHIPADGLHPLERTEPVA</sequence>
<dbReference type="GO" id="GO:0030979">
    <property type="term" value="P:alpha-glucan biosynthetic process"/>
    <property type="evidence" value="ECO:0007669"/>
    <property type="project" value="InterPro"/>
</dbReference>
<dbReference type="InterPro" id="IPR004300">
    <property type="entry name" value="Glyco_hydro_57_N"/>
</dbReference>
<dbReference type="RefSeq" id="WP_242617852.1">
    <property type="nucleotide sequence ID" value="NZ_SHKW01000001.1"/>
</dbReference>
<dbReference type="Gene3D" id="1.20.1430.10">
    <property type="entry name" value="Families 57/38 glycoside transferase, middle domain"/>
    <property type="match status" value="1"/>
</dbReference>
<organism evidence="9 10">
    <name type="scientific">Edaphobacter modestus</name>
    <dbReference type="NCBI Taxonomy" id="388466"/>
    <lineage>
        <taxon>Bacteria</taxon>
        <taxon>Pseudomonadati</taxon>
        <taxon>Acidobacteriota</taxon>
        <taxon>Terriglobia</taxon>
        <taxon>Terriglobales</taxon>
        <taxon>Acidobacteriaceae</taxon>
        <taxon>Edaphobacter</taxon>
    </lineage>
</organism>
<dbReference type="PANTHER" id="PTHR41695">
    <property type="entry name" value="1,4-ALPHA-GLUCAN BRANCHING ENZYME RV3031-RELATED"/>
    <property type="match status" value="1"/>
</dbReference>
<feature type="binding site" evidence="4">
    <location>
        <position position="303"/>
    </location>
    <ligand>
        <name>substrate</name>
    </ligand>
</feature>
<evidence type="ECO:0000259" key="8">
    <source>
        <dbReference type="Pfam" id="PF09210"/>
    </source>
</evidence>
<feature type="binding site" evidence="4">
    <location>
        <position position="510"/>
    </location>
    <ligand>
        <name>substrate</name>
    </ligand>
</feature>
<dbReference type="InterPro" id="IPR027291">
    <property type="entry name" value="Glyco_hydro_38_N_sf"/>
</dbReference>
<dbReference type="InterPro" id="IPR028995">
    <property type="entry name" value="Glyco_hydro_57/38_cen_sf"/>
</dbReference>
<dbReference type="GO" id="GO:0003844">
    <property type="term" value="F:1,4-alpha-glucan branching enzyme activity"/>
    <property type="evidence" value="ECO:0007669"/>
    <property type="project" value="InterPro"/>
</dbReference>
<reference evidence="9 10" key="1">
    <citation type="submission" date="2019-02" db="EMBL/GenBank/DDBJ databases">
        <title>Genomic Encyclopedia of Archaeal and Bacterial Type Strains, Phase II (KMG-II): from individual species to whole genera.</title>
        <authorList>
            <person name="Goeker M."/>
        </authorList>
    </citation>
    <scope>NUCLEOTIDE SEQUENCE [LARGE SCALE GENOMIC DNA]</scope>
    <source>
        <strain evidence="9 10">DSM 18101</strain>
    </source>
</reference>
<feature type="binding site" evidence="4">
    <location>
        <position position="320"/>
    </location>
    <ligand>
        <name>substrate</name>
    </ligand>
</feature>
<dbReference type="InterPro" id="IPR015293">
    <property type="entry name" value="BE_C"/>
</dbReference>
<dbReference type="EMBL" id="SHKW01000001">
    <property type="protein sequence ID" value="RZU40575.1"/>
    <property type="molecule type" value="Genomic_DNA"/>
</dbReference>
<comment type="similarity">
    <text evidence="1 5">Belongs to the glycosyl hydrolase 57 family.</text>
</comment>
<feature type="active site" description="Nucleophile" evidence="3">
    <location>
        <position position="199"/>
    </location>
</feature>
<evidence type="ECO:0000313" key="10">
    <source>
        <dbReference type="Proteomes" id="UP000292958"/>
    </source>
</evidence>
<evidence type="ECO:0000256" key="5">
    <source>
        <dbReference type="RuleBase" id="RU361196"/>
    </source>
</evidence>
<evidence type="ECO:0000256" key="4">
    <source>
        <dbReference type="PIRSR" id="PIRSR640042-2"/>
    </source>
</evidence>
<evidence type="ECO:0000313" key="9">
    <source>
        <dbReference type="EMBL" id="RZU40575.1"/>
    </source>
</evidence>
<dbReference type="GO" id="GO:0005576">
    <property type="term" value="C:extracellular region"/>
    <property type="evidence" value="ECO:0007669"/>
    <property type="project" value="TreeGrafter"/>
</dbReference>
<dbReference type="AlphaFoldDB" id="A0A4Q7YUD7"/>
<dbReference type="Gene3D" id="3.20.110.10">
    <property type="entry name" value="Glycoside hydrolase 38, N terminal domain"/>
    <property type="match status" value="1"/>
</dbReference>
<dbReference type="InterPro" id="IPR040042">
    <property type="entry name" value="Branching_enz_MT3115-like"/>
</dbReference>
<protein>
    <submittedName>
        <fullName evidence="9">1,4-alpha-glucan branching enzyme</fullName>
    </submittedName>
</protein>
<keyword evidence="10" id="KW-1185">Reference proteome</keyword>
<feature type="binding site" evidence="4">
    <location>
        <position position="449"/>
    </location>
    <ligand>
        <name>substrate</name>
    </ligand>
</feature>
<dbReference type="InterPro" id="IPR011330">
    <property type="entry name" value="Glyco_hydro/deAcase_b/a-brl"/>
</dbReference>
<feature type="compositionally biased region" description="Basic and acidic residues" evidence="6">
    <location>
        <begin position="581"/>
        <end position="594"/>
    </location>
</feature>
<evidence type="ECO:0000259" key="7">
    <source>
        <dbReference type="Pfam" id="PF03065"/>
    </source>
</evidence>
<evidence type="ECO:0000256" key="2">
    <source>
        <dbReference type="ARBA" id="ARBA00023277"/>
    </source>
</evidence>
<dbReference type="InterPro" id="IPR037090">
    <property type="entry name" value="57_glycoside_trans_central"/>
</dbReference>
<feature type="domain" description="1,4-alpha-glucan branching enzyme C-terminal" evidence="8">
    <location>
        <begin position="470"/>
        <end position="577"/>
    </location>
</feature>